<protein>
    <submittedName>
        <fullName evidence="2">Uncharacterized protein</fullName>
    </submittedName>
</protein>
<evidence type="ECO:0000313" key="3">
    <source>
        <dbReference type="Proteomes" id="UP000320876"/>
    </source>
</evidence>
<evidence type="ECO:0000313" key="2">
    <source>
        <dbReference type="EMBL" id="TQJ03646.1"/>
    </source>
</evidence>
<keyword evidence="3" id="KW-1185">Reference proteome</keyword>
<reference evidence="2 3" key="1">
    <citation type="submission" date="2019-06" db="EMBL/GenBank/DDBJ databases">
        <title>Sequencing the genomes of 1000 actinobacteria strains.</title>
        <authorList>
            <person name="Klenk H.-P."/>
        </authorList>
    </citation>
    <scope>NUCLEOTIDE SEQUENCE [LARGE SCALE GENOMIC DNA]</scope>
    <source>
        <strain evidence="2 3">DSM 45679</strain>
    </source>
</reference>
<dbReference type="AlphaFoldDB" id="A0A542DKM8"/>
<name>A0A542DKM8_AMYCI</name>
<dbReference type="Proteomes" id="UP000320876">
    <property type="component" value="Unassembled WGS sequence"/>
</dbReference>
<organism evidence="2 3">
    <name type="scientific">Amycolatopsis cihanbeyliensis</name>
    <dbReference type="NCBI Taxonomy" id="1128664"/>
    <lineage>
        <taxon>Bacteria</taxon>
        <taxon>Bacillati</taxon>
        <taxon>Actinomycetota</taxon>
        <taxon>Actinomycetes</taxon>
        <taxon>Pseudonocardiales</taxon>
        <taxon>Pseudonocardiaceae</taxon>
        <taxon>Amycolatopsis</taxon>
    </lineage>
</organism>
<evidence type="ECO:0000256" key="1">
    <source>
        <dbReference type="SAM" id="MobiDB-lite"/>
    </source>
</evidence>
<dbReference type="EMBL" id="VFML01000001">
    <property type="protein sequence ID" value="TQJ03646.1"/>
    <property type="molecule type" value="Genomic_DNA"/>
</dbReference>
<sequence>MTTENGATDYVSFVRGYLAAMSQDHQDFYGRGIQEYEAMGQALPSNSTLSNEQDGKGFFAGTLDLSGVESDTDQSSKPQRQTTPEPAN</sequence>
<dbReference type="RefSeq" id="WP_141999432.1">
    <property type="nucleotide sequence ID" value="NZ_VFML01000001.1"/>
</dbReference>
<comment type="caution">
    <text evidence="2">The sequence shown here is derived from an EMBL/GenBank/DDBJ whole genome shotgun (WGS) entry which is preliminary data.</text>
</comment>
<gene>
    <name evidence="2" type="ORF">FB471_3408</name>
</gene>
<feature type="compositionally biased region" description="Polar residues" evidence="1">
    <location>
        <begin position="73"/>
        <end position="88"/>
    </location>
</feature>
<proteinExistence type="predicted"/>
<feature type="region of interest" description="Disordered" evidence="1">
    <location>
        <begin position="45"/>
        <end position="88"/>
    </location>
</feature>
<accession>A0A542DKM8</accession>
<dbReference type="OrthoDB" id="3555712at2"/>